<feature type="domain" description="Hedgehog/Intein (Hint)" evidence="1">
    <location>
        <begin position="148"/>
        <end position="284"/>
    </location>
</feature>
<keyword evidence="3" id="KW-1185">Reference proteome</keyword>
<comment type="caution">
    <text evidence="2">The sequence shown here is derived from an EMBL/GenBank/DDBJ whole genome shotgun (WGS) entry which is preliminary data.</text>
</comment>
<gene>
    <name evidence="2" type="ORF">GCM10023209_15720</name>
</gene>
<proteinExistence type="predicted"/>
<evidence type="ECO:0000313" key="3">
    <source>
        <dbReference type="Proteomes" id="UP001499910"/>
    </source>
</evidence>
<dbReference type="EMBL" id="BAABHW010000002">
    <property type="protein sequence ID" value="GAA5071707.1"/>
    <property type="molecule type" value="Genomic_DNA"/>
</dbReference>
<evidence type="ECO:0000259" key="1">
    <source>
        <dbReference type="Pfam" id="PF13403"/>
    </source>
</evidence>
<dbReference type="InterPro" id="IPR028992">
    <property type="entry name" value="Hedgehog/Intein_dom"/>
</dbReference>
<accession>A0ABP9L830</accession>
<dbReference type="SUPFAM" id="SSF51294">
    <property type="entry name" value="Hedgehog/intein (Hint) domain"/>
    <property type="match status" value="1"/>
</dbReference>
<reference evidence="3" key="1">
    <citation type="journal article" date="2019" name="Int. J. Syst. Evol. Microbiol.">
        <title>The Global Catalogue of Microorganisms (GCM) 10K type strain sequencing project: providing services to taxonomists for standard genome sequencing and annotation.</title>
        <authorList>
            <consortium name="The Broad Institute Genomics Platform"/>
            <consortium name="The Broad Institute Genome Sequencing Center for Infectious Disease"/>
            <person name="Wu L."/>
            <person name="Ma J."/>
        </authorList>
    </citation>
    <scope>NUCLEOTIDE SEQUENCE [LARGE SCALE GENOMIC DNA]</scope>
    <source>
        <strain evidence="3">JCM 18015</strain>
    </source>
</reference>
<organism evidence="2 3">
    <name type="scientific">[Roseibacterium] beibuensis</name>
    <dbReference type="NCBI Taxonomy" id="1193142"/>
    <lineage>
        <taxon>Bacteria</taxon>
        <taxon>Pseudomonadati</taxon>
        <taxon>Pseudomonadota</taxon>
        <taxon>Alphaproteobacteria</taxon>
        <taxon>Rhodobacterales</taxon>
        <taxon>Roseobacteraceae</taxon>
        <taxon>Roseicyclus</taxon>
    </lineage>
</organism>
<dbReference type="Pfam" id="PF13403">
    <property type="entry name" value="Hint_2"/>
    <property type="match status" value="1"/>
</dbReference>
<dbReference type="Proteomes" id="UP001499910">
    <property type="component" value="Unassembled WGS sequence"/>
</dbReference>
<sequence>MTPTMPHPALFRFDTLPARAFKVQAGANEGDPIGLGDAAVPGDTYRLVRQAKTERLAISDDGSVGPCVADGSEVGQPGAALTIAACHMLMGPNGDMVEILILKLQDGEDGTVLHLLPLARLAPNTEYELVGTETESAPHRFADIASVSFLAGTHLTMSNGKQVPVEQVKVGDRVLTRDNGPRPIRWITHQTRRATGAAAPVRITSGTLNSARDLRLLPQHRLFIWQRRDEIGAGRAEVMVKAELLVNGTTVLREEGGHVDSYQIIFDTHEIIYAEGIAVESLLVTGPTRALLPEDLTLATDPADQTDAAEIEIHDSAAKDGDMVERLTRASRGDPD</sequence>
<evidence type="ECO:0000313" key="2">
    <source>
        <dbReference type="EMBL" id="GAA5071707.1"/>
    </source>
</evidence>
<dbReference type="InterPro" id="IPR036844">
    <property type="entry name" value="Hint_dom_sf"/>
</dbReference>
<protein>
    <recommendedName>
        <fullName evidence="1">Hedgehog/Intein (Hint) domain-containing protein</fullName>
    </recommendedName>
</protein>
<dbReference type="Gene3D" id="2.170.16.10">
    <property type="entry name" value="Hedgehog/Intein (Hint) domain"/>
    <property type="match status" value="1"/>
</dbReference>
<name>A0ABP9L830_9RHOB</name>